<dbReference type="NCBIfam" id="TIGR01509">
    <property type="entry name" value="HAD-SF-IA-v3"/>
    <property type="match status" value="1"/>
</dbReference>
<gene>
    <name evidence="1" type="ORF">CSA56_10155</name>
</gene>
<evidence type="ECO:0000313" key="1">
    <source>
        <dbReference type="EMBL" id="PIE33863.1"/>
    </source>
</evidence>
<dbReference type="Gene3D" id="1.10.150.240">
    <property type="entry name" value="Putative phosphatase, domain 2"/>
    <property type="match status" value="1"/>
</dbReference>
<dbReference type="SFLD" id="SFLDG01129">
    <property type="entry name" value="C1.5:_HAD__Beta-PGM__Phosphata"/>
    <property type="match status" value="1"/>
</dbReference>
<dbReference type="Proteomes" id="UP000230821">
    <property type="component" value="Unassembled WGS sequence"/>
</dbReference>
<dbReference type="SFLD" id="SFLDS00003">
    <property type="entry name" value="Haloacid_Dehalogenase"/>
    <property type="match status" value="1"/>
</dbReference>
<dbReference type="InterPro" id="IPR023214">
    <property type="entry name" value="HAD_sf"/>
</dbReference>
<dbReference type="InterPro" id="IPR006439">
    <property type="entry name" value="HAD-SF_hydro_IA"/>
</dbReference>
<dbReference type="Gene3D" id="3.40.50.1000">
    <property type="entry name" value="HAD superfamily/HAD-like"/>
    <property type="match status" value="1"/>
</dbReference>
<dbReference type="InterPro" id="IPR036412">
    <property type="entry name" value="HAD-like_sf"/>
</dbReference>
<name>A0A2G6KDW6_9BACT</name>
<dbReference type="AlphaFoldDB" id="A0A2G6KDW6"/>
<sequence>MITTIFFDIGNVLVGFDHTLIWQRLSQFSTLTPEKLQQNIVGSGLMQQHETGELPPRDFFRHLQQSAKLLPSFPYNTFSRLWADIFWEQTPVIQLAAILQRDYTIGFLSNIGEIHWNWLLQRFSIFRQVRPDMRVLSFEVGAMKPSDDIYLDALMKAKSEPEQCIYIDDIREYAEAARELGIQSIHYQSPEQLKQELAALQITL</sequence>
<dbReference type="CDD" id="cd02603">
    <property type="entry name" value="HAD_sEH-N_like"/>
    <property type="match status" value="1"/>
</dbReference>
<comment type="caution">
    <text evidence="1">The sequence shown here is derived from an EMBL/GenBank/DDBJ whole genome shotgun (WGS) entry which is preliminary data.</text>
</comment>
<organism evidence="1 2">
    <name type="scientific">candidate division KSB3 bacterium</name>
    <dbReference type="NCBI Taxonomy" id="2044937"/>
    <lineage>
        <taxon>Bacteria</taxon>
        <taxon>candidate division KSB3</taxon>
    </lineage>
</organism>
<dbReference type="EMBL" id="PDSK01000094">
    <property type="protein sequence ID" value="PIE33863.1"/>
    <property type="molecule type" value="Genomic_DNA"/>
</dbReference>
<dbReference type="InterPro" id="IPR023198">
    <property type="entry name" value="PGP-like_dom2"/>
</dbReference>
<evidence type="ECO:0008006" key="3">
    <source>
        <dbReference type="Google" id="ProtNLM"/>
    </source>
</evidence>
<dbReference type="PANTHER" id="PTHR43611:SF3">
    <property type="entry name" value="FLAVIN MONONUCLEOTIDE HYDROLASE 1, CHLOROPLATIC"/>
    <property type="match status" value="1"/>
</dbReference>
<dbReference type="SUPFAM" id="SSF56784">
    <property type="entry name" value="HAD-like"/>
    <property type="match status" value="1"/>
</dbReference>
<dbReference type="PANTHER" id="PTHR43611">
    <property type="entry name" value="ALPHA-D-GLUCOSE 1-PHOSPHATE PHOSPHATASE"/>
    <property type="match status" value="1"/>
</dbReference>
<reference evidence="1 2" key="1">
    <citation type="submission" date="2017-10" db="EMBL/GenBank/DDBJ databases">
        <title>Novel microbial diversity and functional potential in the marine mammal oral microbiome.</title>
        <authorList>
            <person name="Dudek N.K."/>
            <person name="Sun C.L."/>
            <person name="Burstein D."/>
            <person name="Kantor R.S."/>
            <person name="Aliaga Goltsman D.S."/>
            <person name="Bik E.M."/>
            <person name="Thomas B.C."/>
            <person name="Banfield J.F."/>
            <person name="Relman D.A."/>
        </authorList>
    </citation>
    <scope>NUCLEOTIDE SEQUENCE [LARGE SCALE GENOMIC DNA]</scope>
    <source>
        <strain evidence="1">DOLJORAL78_47_16</strain>
    </source>
</reference>
<evidence type="ECO:0000313" key="2">
    <source>
        <dbReference type="Proteomes" id="UP000230821"/>
    </source>
</evidence>
<accession>A0A2G6KDW6</accession>
<protein>
    <recommendedName>
        <fullName evidence="3">Haloacid dehalogenase</fullName>
    </recommendedName>
</protein>
<proteinExistence type="predicted"/>